<feature type="compositionally biased region" description="Low complexity" evidence="1">
    <location>
        <begin position="148"/>
        <end position="157"/>
    </location>
</feature>
<feature type="transmembrane region" description="Helical" evidence="2">
    <location>
        <begin position="45"/>
        <end position="69"/>
    </location>
</feature>
<evidence type="ECO:0000256" key="1">
    <source>
        <dbReference type="SAM" id="MobiDB-lite"/>
    </source>
</evidence>
<sequence length="656" mass="71720">MSIYTNPPRSAYVTSFTKRFTMPTDSGGIPAVAVSTRSASLIVSAYTILILLIFMVGWKLILAVIMAYWPTLRDKNRHIALVELWNSGESMNAAVLMFEFCKRMILLRPAQDAEDNAEKGVQNTSPGNSPRPNGDTLDPDNPPKPDNQDTISSSEGQLGEGGQITRGRTEPAPNIRRSNLWWGILFFFIAASMSLGNIAAGILIAGELLMGSVAPPAKDSIFYPDFKQYSVKDDNGAGPAKLISLRAPAAFRAIGAIESSEVTVRRKVTLEPMQVPEGQKEQWKGRNYSYNVTGVDMGLQSDPKLVLRVQGSCHTEYSWLVNTTGEGDTYRLWDRTETIFVKRQPVQDGPPTADFVLGDIPDNSSNISYAMIIKTAGRYSFTSGQDPWYATEKNQVNVSIGYQIRSGRPALSCWESKKWHLGSHEAEADQLGSLPGLKLYKLWADDVFVYEFLMPRVVTLGSAAGFSALKSAALTSAPSYILDANGSGMEGDLERLVLASWVSSSNVLRETTAYKGDGLVNLLRRGKGVVEDQAAEFVLQSGDVGTLSVRILISVPLILVILFLIELCFSWVLTQKPPPQDDNILESDTPHAVSLLAPHLYHVLDKKRESPASRSHTAATIPATYSQPTGGLSRRTSRINPDQKPGEQVDTKVTAG</sequence>
<gene>
    <name evidence="3" type="ORF">GSTUAT00003033001</name>
</gene>
<feature type="compositionally biased region" description="Polar residues" evidence="1">
    <location>
        <begin position="121"/>
        <end position="131"/>
    </location>
</feature>
<feature type="transmembrane region" description="Helical" evidence="2">
    <location>
        <begin position="180"/>
        <end position="205"/>
    </location>
</feature>
<accession>A0A292Q0D4</accession>
<keyword evidence="2" id="KW-0472">Membrane</keyword>
<feature type="transmembrane region" description="Helical" evidence="2">
    <location>
        <begin position="551"/>
        <end position="573"/>
    </location>
</feature>
<evidence type="ECO:0000313" key="3">
    <source>
        <dbReference type="EMBL" id="CUS12874.1"/>
    </source>
</evidence>
<dbReference type="AlphaFoldDB" id="A0A292Q0D4"/>
<keyword evidence="2" id="KW-1133">Transmembrane helix</keyword>
<evidence type="ECO:0000313" key="4">
    <source>
        <dbReference type="Proteomes" id="UP001412239"/>
    </source>
</evidence>
<keyword evidence="4" id="KW-1185">Reference proteome</keyword>
<name>A0A292Q0D4_9PEZI</name>
<dbReference type="Proteomes" id="UP001412239">
    <property type="component" value="Unassembled WGS sequence"/>
</dbReference>
<organism evidence="3 4">
    <name type="scientific">Tuber aestivum</name>
    <name type="common">summer truffle</name>
    <dbReference type="NCBI Taxonomy" id="59557"/>
    <lineage>
        <taxon>Eukaryota</taxon>
        <taxon>Fungi</taxon>
        <taxon>Dikarya</taxon>
        <taxon>Ascomycota</taxon>
        <taxon>Pezizomycotina</taxon>
        <taxon>Pezizomycetes</taxon>
        <taxon>Pezizales</taxon>
        <taxon>Tuberaceae</taxon>
        <taxon>Tuber</taxon>
    </lineage>
</organism>
<keyword evidence="2" id="KW-0812">Transmembrane</keyword>
<reference evidence="3" key="1">
    <citation type="submission" date="2015-10" db="EMBL/GenBank/DDBJ databases">
        <authorList>
            <person name="Regsiter A."/>
            <person name="william w."/>
        </authorList>
    </citation>
    <scope>NUCLEOTIDE SEQUENCE</scope>
    <source>
        <strain evidence="3">Montdore</strain>
    </source>
</reference>
<feature type="region of interest" description="Disordered" evidence="1">
    <location>
        <begin position="608"/>
        <end position="656"/>
    </location>
</feature>
<evidence type="ECO:0000256" key="2">
    <source>
        <dbReference type="SAM" id="Phobius"/>
    </source>
</evidence>
<protein>
    <submittedName>
        <fullName evidence="3">Uncharacterized protein</fullName>
    </submittedName>
</protein>
<feature type="region of interest" description="Disordered" evidence="1">
    <location>
        <begin position="115"/>
        <end position="172"/>
    </location>
</feature>
<proteinExistence type="predicted"/>
<feature type="compositionally biased region" description="Polar residues" evidence="1">
    <location>
        <begin position="612"/>
        <end position="630"/>
    </location>
</feature>
<dbReference type="EMBL" id="LN890982">
    <property type="protein sequence ID" value="CUS12874.1"/>
    <property type="molecule type" value="Genomic_DNA"/>
</dbReference>